<dbReference type="SUPFAM" id="SSF51735">
    <property type="entry name" value="NAD(P)-binding Rossmann-fold domains"/>
    <property type="match status" value="1"/>
</dbReference>
<dbReference type="Pfam" id="PF01488">
    <property type="entry name" value="Shikimate_DH"/>
    <property type="match status" value="1"/>
</dbReference>
<dbReference type="InterPro" id="IPR036291">
    <property type="entry name" value="NAD(P)-bd_dom_sf"/>
</dbReference>
<dbReference type="EC" id="1.2.1.70" evidence="4"/>
<protein>
    <recommendedName>
        <fullName evidence="4">Glutamyl-tRNA reductase</fullName>
        <shortName evidence="4">GluTR</shortName>
        <ecNumber evidence="4">1.2.1.70</ecNumber>
    </recommendedName>
</protein>
<feature type="binding site" evidence="4">
    <location>
        <begin position="110"/>
        <end position="112"/>
    </location>
    <ligand>
        <name>substrate</name>
    </ligand>
</feature>
<comment type="function">
    <text evidence="4">Catalyzes the NADPH-dependent reduction of glutamyl-tRNA(Glu) to glutamate 1-semialdehyde (GSA).</text>
</comment>
<accession>A0ABN6V0D9</accession>
<keyword evidence="3 4" id="KW-0627">Porphyrin biosynthesis</keyword>
<dbReference type="Gene3D" id="3.40.50.720">
    <property type="entry name" value="NAD(P)-binding Rossmann-like Domain"/>
    <property type="match status" value="1"/>
</dbReference>
<feature type="binding site" evidence="4">
    <location>
        <begin position="62"/>
        <end position="65"/>
    </location>
    <ligand>
        <name>substrate</name>
    </ligand>
</feature>
<feature type="active site" description="Nucleophile" evidence="4">
    <location>
        <position position="63"/>
    </location>
</feature>
<feature type="binding site" evidence="4">
    <location>
        <position position="116"/>
    </location>
    <ligand>
        <name>substrate</name>
    </ligand>
</feature>
<dbReference type="Gene3D" id="3.30.460.30">
    <property type="entry name" value="Glutamyl-tRNA reductase, N-terminal domain"/>
    <property type="match status" value="1"/>
</dbReference>
<comment type="miscellaneous">
    <text evidence="4">During catalysis, the active site Cys acts as a nucleophile attacking the alpha-carbonyl group of tRNA-bound glutamate with the formation of a thioester intermediate between enzyme and glutamate, and the concomitant release of tRNA(Glu). The thioester intermediate is finally reduced by direct hydride transfer from NADPH, to form the product GSA.</text>
</comment>
<feature type="domain" description="Quinate/shikimate 5-dehydrogenase/glutamyl-tRNA reductase" evidence="5">
    <location>
        <begin position="176"/>
        <end position="285"/>
    </location>
</feature>
<dbReference type="InterPro" id="IPR036343">
    <property type="entry name" value="GluRdtase_N_sf"/>
</dbReference>
<feature type="site" description="Important for activity" evidence="4">
    <location>
        <position position="95"/>
    </location>
</feature>
<gene>
    <name evidence="4" type="primary">hemA</name>
    <name evidence="7" type="ORF">GETHOR_16750</name>
</gene>
<evidence type="ECO:0000259" key="6">
    <source>
        <dbReference type="Pfam" id="PF05201"/>
    </source>
</evidence>
<feature type="binding site" evidence="4">
    <location>
        <begin position="183"/>
        <end position="188"/>
    </location>
    <ligand>
        <name>NADP(+)</name>
        <dbReference type="ChEBI" id="CHEBI:58349"/>
    </ligand>
</feature>
<keyword evidence="1 4" id="KW-0521">NADP</keyword>
<dbReference type="EMBL" id="AP027079">
    <property type="protein sequence ID" value="BDU69574.1"/>
    <property type="molecule type" value="Genomic_DNA"/>
</dbReference>
<reference evidence="8" key="1">
    <citation type="journal article" date="2023" name="Int. J. Syst. Evol. Microbiol.">
        <title>Mesoterricola silvestris gen. nov., sp. nov., Mesoterricola sediminis sp. nov., Geothrix oryzae sp. nov., Geothrix edaphica sp. nov., Geothrix rubra sp. nov., and Geothrix limicola sp. nov., six novel members of Acidobacteriota isolated from soils.</title>
        <authorList>
            <person name="Itoh H."/>
            <person name="Sugisawa Y."/>
            <person name="Mise K."/>
            <person name="Xu Z."/>
            <person name="Kuniyasu M."/>
            <person name="Ushijima N."/>
            <person name="Kawano K."/>
            <person name="Kobayashi E."/>
            <person name="Shiratori Y."/>
            <person name="Masuda Y."/>
            <person name="Senoo K."/>
        </authorList>
    </citation>
    <scope>NUCLEOTIDE SEQUENCE [LARGE SCALE GENOMIC DNA]</scope>
    <source>
        <strain evidence="8">Red222</strain>
    </source>
</reference>
<evidence type="ECO:0000256" key="2">
    <source>
        <dbReference type="ARBA" id="ARBA00023002"/>
    </source>
</evidence>
<dbReference type="InterPro" id="IPR015895">
    <property type="entry name" value="4pyrrol_synth_GluRdtase_N"/>
</dbReference>
<keyword evidence="2 4" id="KW-0560">Oxidoreductase</keyword>
<evidence type="ECO:0000256" key="1">
    <source>
        <dbReference type="ARBA" id="ARBA00022857"/>
    </source>
</evidence>
<comment type="catalytic activity">
    <reaction evidence="4">
        <text>(S)-4-amino-5-oxopentanoate + tRNA(Glu) + NADP(+) = L-glutamyl-tRNA(Glu) + NADPH + H(+)</text>
        <dbReference type="Rhea" id="RHEA:12344"/>
        <dbReference type="Rhea" id="RHEA-COMP:9663"/>
        <dbReference type="Rhea" id="RHEA-COMP:9680"/>
        <dbReference type="ChEBI" id="CHEBI:15378"/>
        <dbReference type="ChEBI" id="CHEBI:57501"/>
        <dbReference type="ChEBI" id="CHEBI:57783"/>
        <dbReference type="ChEBI" id="CHEBI:58349"/>
        <dbReference type="ChEBI" id="CHEBI:78442"/>
        <dbReference type="ChEBI" id="CHEBI:78520"/>
        <dbReference type="EC" id="1.2.1.70"/>
    </reaction>
</comment>
<proteinExistence type="inferred from homology"/>
<feature type="domain" description="Glutamyl-tRNA reductase N-terminal" evidence="6">
    <location>
        <begin position="38"/>
        <end position="150"/>
    </location>
</feature>
<comment type="domain">
    <text evidence="4">Possesses an unusual extended V-shaped dimeric structure with each monomer consisting of three distinct domains arranged along a curved 'spinal' alpha-helix. The N-terminal catalytic domain specifically recognizes the glutamate moiety of the substrate. The second domain is the NADPH-binding domain, and the third C-terminal domain is responsible for dimerization.</text>
</comment>
<dbReference type="InterPro" id="IPR006151">
    <property type="entry name" value="Shikm_DH/Glu-tRNA_Rdtase"/>
</dbReference>
<dbReference type="PANTHER" id="PTHR43013">
    <property type="entry name" value="GLUTAMYL-TRNA REDUCTASE"/>
    <property type="match status" value="1"/>
</dbReference>
<dbReference type="HAMAP" id="MF_00087">
    <property type="entry name" value="Glu_tRNA_reductase"/>
    <property type="match status" value="1"/>
</dbReference>
<dbReference type="Proteomes" id="UP001242010">
    <property type="component" value="Chromosome"/>
</dbReference>
<dbReference type="InterPro" id="IPR000343">
    <property type="entry name" value="4pyrrol_synth_GluRdtase"/>
</dbReference>
<name>A0ABN6V0D9_9BACT</name>
<dbReference type="SUPFAM" id="SSF69742">
    <property type="entry name" value="Glutamyl tRNA-reductase catalytic, N-terminal domain"/>
    <property type="match status" value="1"/>
</dbReference>
<dbReference type="Pfam" id="PF05201">
    <property type="entry name" value="GlutR_N"/>
    <property type="match status" value="1"/>
</dbReference>
<evidence type="ECO:0000313" key="7">
    <source>
        <dbReference type="EMBL" id="BDU69574.1"/>
    </source>
</evidence>
<evidence type="ECO:0000256" key="4">
    <source>
        <dbReference type="HAMAP-Rule" id="MF_00087"/>
    </source>
</evidence>
<organism evidence="7 8">
    <name type="scientific">Geothrix oryzae</name>
    <dbReference type="NCBI Taxonomy" id="2927975"/>
    <lineage>
        <taxon>Bacteria</taxon>
        <taxon>Pseudomonadati</taxon>
        <taxon>Acidobacteriota</taxon>
        <taxon>Holophagae</taxon>
        <taxon>Holophagales</taxon>
        <taxon>Holophagaceae</taxon>
        <taxon>Geothrix</taxon>
    </lineage>
</organism>
<evidence type="ECO:0000313" key="8">
    <source>
        <dbReference type="Proteomes" id="UP001242010"/>
    </source>
</evidence>
<comment type="similarity">
    <text evidence="4">Belongs to the glutamyl-tRNA reductase family.</text>
</comment>
<comment type="pathway">
    <text evidence="4">Porphyrin-containing compound metabolism; protoporphyrin-IX biosynthesis; 5-aminolevulinate from L-glutamyl-tRNA(Glu): step 1/2.</text>
</comment>
<keyword evidence="8" id="KW-1185">Reference proteome</keyword>
<sequence>MTEPRSPELIMGSDMEPVLISFHAPIHDLDVVAQHVVRDGVPARLREWQKQTGARELVYLATCQRVLWLVWGGNPAALDPGPGVRRYEGEEAWVHLLAMSAGLESANLGDREIPGQMKDSLEQARQVGVAGEEAHAVFEDVIREGQRLRSRLGLADGNVSVATVALKHLCEGLPEGASVALVGVGPMTQYLAQRLPERGFKVVVANRTRSKAHELAEPLGLPVVELAQLQRDPLGFDAIVSATAAPEPIFTLDAWQTLKRPILRILDLALPPDSEPGLEQLPWVHRVDLTAFLAQTTTARAQRAEAALKAESFLVGAAGRLRHRAHGRAHKRHLASAQERLDSAWGALEAEVKALEDSMQGLDEAQREALKEILSRGRTLAFRALIQTQPKPNADGEVVKP</sequence>
<dbReference type="PANTHER" id="PTHR43013:SF1">
    <property type="entry name" value="GLUTAMYL-TRNA REDUCTASE"/>
    <property type="match status" value="1"/>
</dbReference>
<evidence type="ECO:0000259" key="5">
    <source>
        <dbReference type="Pfam" id="PF01488"/>
    </source>
</evidence>
<comment type="subunit">
    <text evidence="4">Homodimer.</text>
</comment>
<evidence type="ECO:0000256" key="3">
    <source>
        <dbReference type="ARBA" id="ARBA00023244"/>
    </source>
</evidence>
<feature type="binding site" evidence="4">
    <location>
        <position position="105"/>
    </location>
    <ligand>
        <name>substrate</name>
    </ligand>
</feature>